<dbReference type="Gene3D" id="3.40.50.10420">
    <property type="entry name" value="NagB/RpiA/CoA transferase-like"/>
    <property type="match status" value="1"/>
</dbReference>
<dbReference type="InterPro" id="IPR024185">
    <property type="entry name" value="FTHF_cligase-like_sf"/>
</dbReference>
<evidence type="ECO:0000256" key="3">
    <source>
        <dbReference type="ARBA" id="ARBA00022840"/>
    </source>
</evidence>
<reference evidence="5" key="1">
    <citation type="submission" date="2022-12" db="EMBL/GenBank/DDBJ databases">
        <title>Marinomonas 15G1-11 sp. nov, isolated from marine algae.</title>
        <authorList>
            <person name="Butt M."/>
            <person name="Choi D.G."/>
            <person name="Kim J.M."/>
            <person name="Lee J.K."/>
            <person name="Baek J.H."/>
            <person name="Jeon C.O."/>
        </authorList>
    </citation>
    <scope>NUCLEOTIDE SEQUENCE</scope>
    <source>
        <strain evidence="5">15G1-11</strain>
    </source>
</reference>
<accession>A0ABT4JVF8</accession>
<dbReference type="InterPro" id="IPR002698">
    <property type="entry name" value="FTHF_cligase"/>
</dbReference>
<keyword evidence="4" id="KW-0479">Metal-binding</keyword>
<comment type="cofactor">
    <cofactor evidence="4">
        <name>Mg(2+)</name>
        <dbReference type="ChEBI" id="CHEBI:18420"/>
    </cofactor>
</comment>
<comment type="catalytic activity">
    <reaction evidence="4">
        <text>(6S)-5-formyl-5,6,7,8-tetrahydrofolate + ATP = (6R)-5,10-methenyltetrahydrofolate + ADP + phosphate</text>
        <dbReference type="Rhea" id="RHEA:10488"/>
        <dbReference type="ChEBI" id="CHEBI:30616"/>
        <dbReference type="ChEBI" id="CHEBI:43474"/>
        <dbReference type="ChEBI" id="CHEBI:57455"/>
        <dbReference type="ChEBI" id="CHEBI:57457"/>
        <dbReference type="ChEBI" id="CHEBI:456216"/>
        <dbReference type="EC" id="6.3.3.2"/>
    </reaction>
</comment>
<dbReference type="PANTHER" id="PTHR23407">
    <property type="entry name" value="ATPASE INHIBITOR/5-FORMYLTETRAHYDROFOLATE CYCLO-LIGASE"/>
    <property type="match status" value="1"/>
</dbReference>
<dbReference type="InterPro" id="IPR037171">
    <property type="entry name" value="NagB/RpiA_transferase-like"/>
</dbReference>
<dbReference type="PIRSF" id="PIRSF006806">
    <property type="entry name" value="FTHF_cligase"/>
    <property type="match status" value="1"/>
</dbReference>
<comment type="caution">
    <text evidence="5">The sequence shown here is derived from an EMBL/GenBank/DDBJ whole genome shotgun (WGS) entry which is preliminary data.</text>
</comment>
<gene>
    <name evidence="5" type="ORF">O1D97_07720</name>
</gene>
<dbReference type="NCBIfam" id="TIGR02727">
    <property type="entry name" value="MTHFS_bact"/>
    <property type="match status" value="1"/>
</dbReference>
<dbReference type="GO" id="GO:0030272">
    <property type="term" value="F:5-formyltetrahydrofolate cyclo-ligase activity"/>
    <property type="evidence" value="ECO:0007669"/>
    <property type="project" value="UniProtKB-EC"/>
</dbReference>
<evidence type="ECO:0000256" key="4">
    <source>
        <dbReference type="RuleBase" id="RU361279"/>
    </source>
</evidence>
<name>A0ABT4JVF8_9GAMM</name>
<keyword evidence="2 4" id="KW-0547">Nucleotide-binding</keyword>
<evidence type="ECO:0000256" key="1">
    <source>
        <dbReference type="ARBA" id="ARBA00010638"/>
    </source>
</evidence>
<organism evidence="5 6">
    <name type="scientific">Marinomonas phaeophyticola</name>
    <dbReference type="NCBI Taxonomy" id="3004091"/>
    <lineage>
        <taxon>Bacteria</taxon>
        <taxon>Pseudomonadati</taxon>
        <taxon>Pseudomonadota</taxon>
        <taxon>Gammaproteobacteria</taxon>
        <taxon>Oceanospirillales</taxon>
        <taxon>Oceanospirillaceae</taxon>
        <taxon>Marinomonas</taxon>
    </lineage>
</organism>
<dbReference type="SUPFAM" id="SSF100950">
    <property type="entry name" value="NagB/RpiA/CoA transferase-like"/>
    <property type="match status" value="1"/>
</dbReference>
<dbReference type="EC" id="6.3.3.2" evidence="4"/>
<dbReference type="PANTHER" id="PTHR23407:SF1">
    <property type="entry name" value="5-FORMYLTETRAHYDROFOLATE CYCLO-LIGASE"/>
    <property type="match status" value="1"/>
</dbReference>
<proteinExistence type="inferred from homology"/>
<evidence type="ECO:0000313" key="5">
    <source>
        <dbReference type="EMBL" id="MCZ2721544.1"/>
    </source>
</evidence>
<comment type="similarity">
    <text evidence="1 4">Belongs to the 5-formyltetrahydrofolate cyclo-ligase family.</text>
</comment>
<keyword evidence="5" id="KW-0436">Ligase</keyword>
<dbReference type="RefSeq" id="WP_269124403.1">
    <property type="nucleotide sequence ID" value="NZ_JAPUBN010000013.1"/>
</dbReference>
<evidence type="ECO:0000256" key="2">
    <source>
        <dbReference type="ARBA" id="ARBA00022741"/>
    </source>
</evidence>
<dbReference type="EMBL" id="JAPUBN010000013">
    <property type="protein sequence ID" value="MCZ2721544.1"/>
    <property type="molecule type" value="Genomic_DNA"/>
</dbReference>
<dbReference type="Pfam" id="PF01812">
    <property type="entry name" value="5-FTHF_cyc-lig"/>
    <property type="match status" value="1"/>
</dbReference>
<protein>
    <recommendedName>
        <fullName evidence="4">5-formyltetrahydrofolate cyclo-ligase</fullName>
        <ecNumber evidence="4">6.3.3.2</ecNumber>
    </recommendedName>
</protein>
<sequence>MSSSNYSALETSLSLESTSVLDSLSRNDLRKHLRAERKALPASQQQAAAVALSTQLQTSPWLKQHLATHPADQVHVALYLSNDGEISPDVFCQYLWSLGVQVYLPIIDGETLLFGLYTPETQWQQNRFAIDEPLDPNPLTAEQLHLVCLPLVGFDKSGGRLGMGGGFYDKTFAHKAKHTALIGLAHDCQQVNRLPIESWDVPLDGIVTASQRIECTE</sequence>
<dbReference type="Proteomes" id="UP001149719">
    <property type="component" value="Unassembled WGS sequence"/>
</dbReference>
<evidence type="ECO:0000313" key="6">
    <source>
        <dbReference type="Proteomes" id="UP001149719"/>
    </source>
</evidence>
<keyword evidence="6" id="KW-1185">Reference proteome</keyword>
<keyword evidence="3 4" id="KW-0067">ATP-binding</keyword>
<keyword evidence="4" id="KW-0460">Magnesium</keyword>